<dbReference type="AlphaFoldDB" id="A0A7D9CUW5"/>
<feature type="transmembrane region" description="Helical" evidence="5">
    <location>
        <begin position="398"/>
        <end position="418"/>
    </location>
</feature>
<dbReference type="EMBL" id="CABFWN010000001">
    <property type="protein sequence ID" value="VUG16175.1"/>
    <property type="molecule type" value="Genomic_DNA"/>
</dbReference>
<keyword evidence="3 5" id="KW-1133">Transmembrane helix</keyword>
<dbReference type="OMA" id="DQYYDPP"/>
<feature type="transmembrane region" description="Helical" evidence="5">
    <location>
        <begin position="533"/>
        <end position="556"/>
    </location>
</feature>
<dbReference type="Proteomes" id="UP000568158">
    <property type="component" value="Unassembled WGS sequence"/>
</dbReference>
<reference evidence="7 10" key="2">
    <citation type="journal article" date="2020" name="Appl. Microbiol. Biotechnol.">
        <title>Targeted gene deletion in Brettanomyces bruxellensis with an expression-free CRISPR-Cas9 system.</title>
        <authorList>
            <person name="Varela C."/>
            <person name="Bartel C."/>
            <person name="Onetto C."/>
            <person name="Borneman A."/>
        </authorList>
    </citation>
    <scope>NUCLEOTIDE SEQUENCE [LARGE SCALE GENOMIC DNA]</scope>
    <source>
        <strain evidence="7 10">AWRI1613</strain>
    </source>
</reference>
<protein>
    <submittedName>
        <fullName evidence="8">DEBR0S1_09692g1_1</fullName>
    </submittedName>
</protein>
<dbReference type="GO" id="GO:0022857">
    <property type="term" value="F:transmembrane transporter activity"/>
    <property type="evidence" value="ECO:0007669"/>
    <property type="project" value="InterPro"/>
</dbReference>
<evidence type="ECO:0000259" key="6">
    <source>
        <dbReference type="PROSITE" id="PS50850"/>
    </source>
</evidence>
<gene>
    <name evidence="8" type="primary">HOL1</name>
    <name evidence="8" type="ORF">DEBR0S1_09692G</name>
    <name evidence="7" type="ORF">HII12_002394</name>
</gene>
<evidence type="ECO:0000313" key="7">
    <source>
        <dbReference type="EMBL" id="KAF6012241.1"/>
    </source>
</evidence>
<dbReference type="PANTHER" id="PTHR23502:SF34">
    <property type="entry name" value="PROTEIN HOL1"/>
    <property type="match status" value="1"/>
</dbReference>
<evidence type="ECO:0000313" key="9">
    <source>
        <dbReference type="Proteomes" id="UP000478008"/>
    </source>
</evidence>
<feature type="transmembrane region" description="Helical" evidence="5">
    <location>
        <begin position="347"/>
        <end position="369"/>
    </location>
</feature>
<evidence type="ECO:0000313" key="8">
    <source>
        <dbReference type="EMBL" id="VUG16175.1"/>
    </source>
</evidence>
<organism evidence="8 9">
    <name type="scientific">Dekkera bruxellensis</name>
    <name type="common">Brettanomyces custersii</name>
    <dbReference type="NCBI Taxonomy" id="5007"/>
    <lineage>
        <taxon>Eukaryota</taxon>
        <taxon>Fungi</taxon>
        <taxon>Dikarya</taxon>
        <taxon>Ascomycota</taxon>
        <taxon>Saccharomycotina</taxon>
        <taxon>Pichiomycetes</taxon>
        <taxon>Pichiales</taxon>
        <taxon>Pichiaceae</taxon>
        <taxon>Brettanomyces</taxon>
    </lineage>
</organism>
<dbReference type="Gene3D" id="1.20.1250.20">
    <property type="entry name" value="MFS general substrate transporter like domains"/>
    <property type="match status" value="1"/>
</dbReference>
<feature type="domain" description="Major facilitator superfamily (MFS) profile" evidence="6">
    <location>
        <begin position="71"/>
        <end position="558"/>
    </location>
</feature>
<evidence type="ECO:0000256" key="3">
    <source>
        <dbReference type="ARBA" id="ARBA00022989"/>
    </source>
</evidence>
<dbReference type="FunFam" id="1.20.1250.20:FF:000224">
    <property type="entry name" value="MFS transporter, putative"/>
    <property type="match status" value="1"/>
</dbReference>
<reference evidence="8 9" key="1">
    <citation type="submission" date="2019-07" db="EMBL/GenBank/DDBJ databases">
        <authorList>
            <person name="Friedrich A."/>
            <person name="Schacherer J."/>
        </authorList>
    </citation>
    <scope>NUCLEOTIDE SEQUENCE [LARGE SCALE GENOMIC DNA]</scope>
</reference>
<evidence type="ECO:0000256" key="1">
    <source>
        <dbReference type="ARBA" id="ARBA00004141"/>
    </source>
</evidence>
<evidence type="ECO:0000256" key="4">
    <source>
        <dbReference type="ARBA" id="ARBA00023136"/>
    </source>
</evidence>
<accession>A0A7D9CUW5</accession>
<dbReference type="PANTHER" id="PTHR23502">
    <property type="entry name" value="MAJOR FACILITATOR SUPERFAMILY"/>
    <property type="match status" value="1"/>
</dbReference>
<dbReference type="GO" id="GO:0005886">
    <property type="term" value="C:plasma membrane"/>
    <property type="evidence" value="ECO:0007669"/>
    <property type="project" value="TreeGrafter"/>
</dbReference>
<evidence type="ECO:0000256" key="5">
    <source>
        <dbReference type="SAM" id="Phobius"/>
    </source>
</evidence>
<proteinExistence type="predicted"/>
<feature type="transmembrane region" description="Helical" evidence="5">
    <location>
        <begin position="139"/>
        <end position="156"/>
    </location>
</feature>
<comment type="subcellular location">
    <subcellularLocation>
        <location evidence="1">Membrane</location>
        <topology evidence="1">Multi-pass membrane protein</topology>
    </subcellularLocation>
</comment>
<dbReference type="SUPFAM" id="SSF103473">
    <property type="entry name" value="MFS general substrate transporter"/>
    <property type="match status" value="1"/>
</dbReference>
<keyword evidence="9" id="KW-1185">Reference proteome</keyword>
<evidence type="ECO:0000256" key="2">
    <source>
        <dbReference type="ARBA" id="ARBA00022692"/>
    </source>
</evidence>
<dbReference type="InterPro" id="IPR011701">
    <property type="entry name" value="MFS"/>
</dbReference>
<dbReference type="EMBL" id="JABCYN010000024">
    <property type="protein sequence ID" value="KAF6012241.1"/>
    <property type="molecule type" value="Genomic_DNA"/>
</dbReference>
<dbReference type="InterPro" id="IPR020846">
    <property type="entry name" value="MFS_dom"/>
</dbReference>
<keyword evidence="2 5" id="KW-0812">Transmembrane</keyword>
<evidence type="ECO:0000313" key="10">
    <source>
        <dbReference type="Proteomes" id="UP000568158"/>
    </source>
</evidence>
<feature type="transmembrane region" description="Helical" evidence="5">
    <location>
        <begin position="114"/>
        <end position="133"/>
    </location>
</feature>
<feature type="transmembrane region" description="Helical" evidence="5">
    <location>
        <begin position="226"/>
        <end position="246"/>
    </location>
</feature>
<keyword evidence="4 5" id="KW-0472">Membrane</keyword>
<feature type="transmembrane region" description="Helical" evidence="5">
    <location>
        <begin position="199"/>
        <end position="220"/>
    </location>
</feature>
<name>A0A7D9CUW5_DEKBR</name>
<sequence>MSADGNEKYTNKYHPDFVPGTINFMLDRVDSSNLENMDKQSKLKVTKDGIVLHPQPSDSPNDPLNWGKWTKLYQFILLCFITGFTAATSNDAGSIQDSLNELYGISYDAMNTGAGVLFASIGLCTFILGPTSALYGRKLTYVICILLGLGGAVWFGHSRNTADSIWSQLFVGASEGCAEATVQLSISDMYFAHQLSSTLTIYILATSVGTYLGPLIAGFIVEYVGFRWVGWLAAIISGVLIIVMLLTQYETNFDRRSYYGQIDSSSVHPASSELEQAKKLEDEKKVQNESSDSLIASNIALNSDTESGKCMYGTGANEPRKPFWKRVQLITPSSNLQGLGIRQYFKLLFLMLRVFWFPPVLLSGLLWGLQDAFLTFYLTTEDTDYYDPPWNYSDTGVALMNVPCAIGAFLGCIYAGWFSDKVVLKLARRRNGIHEAEDYLWMLVTILIIDPIGLMIFAVGTDKEWSWKITYTVGLGFIGFSFGCAGDIAMSYLMSAYPEMILEGMIGVSLINNGIGCIFTFACSPWLEAMGNTNTYAVLTALQVVACLMIIPFMKYGKRMRLWTKRYYISYIEARDGVSSSSTN</sequence>
<dbReference type="Proteomes" id="UP000478008">
    <property type="component" value="Unassembled WGS sequence"/>
</dbReference>
<feature type="transmembrane region" description="Helical" evidence="5">
    <location>
        <begin position="505"/>
        <end position="527"/>
    </location>
</feature>
<feature type="transmembrane region" description="Helical" evidence="5">
    <location>
        <begin position="439"/>
        <end position="459"/>
    </location>
</feature>
<dbReference type="InterPro" id="IPR036259">
    <property type="entry name" value="MFS_trans_sf"/>
</dbReference>
<dbReference type="Pfam" id="PF07690">
    <property type="entry name" value="MFS_1"/>
    <property type="match status" value="1"/>
</dbReference>
<dbReference type="GO" id="GO:0000324">
    <property type="term" value="C:fungal-type vacuole"/>
    <property type="evidence" value="ECO:0007669"/>
    <property type="project" value="TreeGrafter"/>
</dbReference>
<feature type="transmembrane region" description="Helical" evidence="5">
    <location>
        <begin position="471"/>
        <end position="493"/>
    </location>
</feature>
<dbReference type="PROSITE" id="PS50850">
    <property type="entry name" value="MFS"/>
    <property type="match status" value="1"/>
</dbReference>